<reference evidence="2" key="2">
    <citation type="submission" date="2023-01" db="EMBL/GenBank/DDBJ databases">
        <title>Draft genome sequence of Agaribacter marinus strain NBRC 110023.</title>
        <authorList>
            <person name="Sun Q."/>
            <person name="Mori K."/>
        </authorList>
    </citation>
    <scope>NUCLEOTIDE SEQUENCE</scope>
    <source>
        <strain evidence="2">NBRC 110023</strain>
    </source>
</reference>
<keyword evidence="3" id="KW-1185">Reference proteome</keyword>
<feature type="domain" description="DUF3859" evidence="1">
    <location>
        <begin position="4"/>
        <end position="126"/>
    </location>
</feature>
<dbReference type="EMBL" id="BSOT01000002">
    <property type="protein sequence ID" value="GLR69324.1"/>
    <property type="molecule type" value="Genomic_DNA"/>
</dbReference>
<evidence type="ECO:0000259" key="1">
    <source>
        <dbReference type="Pfam" id="PF12975"/>
    </source>
</evidence>
<gene>
    <name evidence="2" type="ORF">GCM10007852_02320</name>
</gene>
<dbReference type="InterPro" id="IPR024331">
    <property type="entry name" value="DUF3859"/>
</dbReference>
<reference evidence="2" key="1">
    <citation type="journal article" date="2014" name="Int. J. Syst. Evol. Microbiol.">
        <title>Complete genome sequence of Corynebacterium casei LMG S-19264T (=DSM 44701T), isolated from a smear-ripened cheese.</title>
        <authorList>
            <consortium name="US DOE Joint Genome Institute (JGI-PGF)"/>
            <person name="Walter F."/>
            <person name="Albersmeier A."/>
            <person name="Kalinowski J."/>
            <person name="Ruckert C."/>
        </authorList>
    </citation>
    <scope>NUCLEOTIDE SEQUENCE</scope>
    <source>
        <strain evidence="2">NBRC 110023</strain>
    </source>
</reference>
<comment type="caution">
    <text evidence="2">The sequence shown here is derived from an EMBL/GenBank/DDBJ whole genome shotgun (WGS) entry which is preliminary data.</text>
</comment>
<dbReference type="Gene3D" id="2.60.40.2390">
    <property type="match status" value="1"/>
</dbReference>
<organism evidence="2 3">
    <name type="scientific">Agaribacter marinus</name>
    <dbReference type="NCBI Taxonomy" id="1431249"/>
    <lineage>
        <taxon>Bacteria</taxon>
        <taxon>Pseudomonadati</taxon>
        <taxon>Pseudomonadota</taxon>
        <taxon>Gammaproteobacteria</taxon>
        <taxon>Alteromonadales</taxon>
        <taxon>Alteromonadaceae</taxon>
        <taxon>Agaribacter</taxon>
    </lineage>
</organism>
<sequence>MAKQKPIFDIHSFGIYDGWDEKSKKLPKIKTFTTAIPAQLDIEFGLILNVQKGKGICLDWIIHHPDVCDKKGNPMAPFEGEVYVRTNDWDFYLGDTIWEPISNAEGDWHMMISYRGKTVVEKTFSVAQAHGDGEIQFWKKRGY</sequence>
<evidence type="ECO:0000313" key="2">
    <source>
        <dbReference type="EMBL" id="GLR69324.1"/>
    </source>
</evidence>
<evidence type="ECO:0000313" key="3">
    <source>
        <dbReference type="Proteomes" id="UP001156601"/>
    </source>
</evidence>
<dbReference type="RefSeq" id="WP_284215654.1">
    <property type="nucleotide sequence ID" value="NZ_BSOT01000002.1"/>
</dbReference>
<protein>
    <recommendedName>
        <fullName evidence="1">DUF3859 domain-containing protein</fullName>
    </recommendedName>
</protein>
<dbReference type="AlphaFoldDB" id="A0AA37SVY6"/>
<dbReference type="Pfam" id="PF12975">
    <property type="entry name" value="DUF3859"/>
    <property type="match status" value="1"/>
</dbReference>
<dbReference type="Proteomes" id="UP001156601">
    <property type="component" value="Unassembled WGS sequence"/>
</dbReference>
<accession>A0AA37SVY6</accession>
<proteinExistence type="predicted"/>
<name>A0AA37SVY6_9ALTE</name>